<feature type="compositionally biased region" description="Polar residues" evidence="1">
    <location>
        <begin position="37"/>
        <end position="55"/>
    </location>
</feature>
<comment type="caution">
    <text evidence="2">The sequence shown here is derived from an EMBL/GenBank/DDBJ whole genome shotgun (WGS) entry which is preliminary data.</text>
</comment>
<protein>
    <submittedName>
        <fullName evidence="2">Uncharacterized protein</fullName>
    </submittedName>
</protein>
<proteinExistence type="predicted"/>
<keyword evidence="3" id="KW-1185">Reference proteome</keyword>
<evidence type="ECO:0000313" key="2">
    <source>
        <dbReference type="EMBL" id="KAK2030154.1"/>
    </source>
</evidence>
<sequence>MRASTIPGWLQSLTQTAWLPCWTSGKGTQHDIRVASKPTSESDSCQNNTHCSPSSKGRAAPSHSSAPLGRPRYLSLESTDTDPTARKPSQSKRPLVLRPIRHASGVHSSVGAVMRRADGTTASEKPRGGARLRERKFCRFIVGDGAVKRRADTRRGSRFRRGGPGLVCRIPPSSAGVVWEAHWEASREGGKALGGMHVGHWR</sequence>
<accession>A0AAD9HLU9</accession>
<organism evidence="2 3">
    <name type="scientific">Colletotrichum zoysiae</name>
    <dbReference type="NCBI Taxonomy" id="1216348"/>
    <lineage>
        <taxon>Eukaryota</taxon>
        <taxon>Fungi</taxon>
        <taxon>Dikarya</taxon>
        <taxon>Ascomycota</taxon>
        <taxon>Pezizomycotina</taxon>
        <taxon>Sordariomycetes</taxon>
        <taxon>Hypocreomycetidae</taxon>
        <taxon>Glomerellales</taxon>
        <taxon>Glomerellaceae</taxon>
        <taxon>Colletotrichum</taxon>
        <taxon>Colletotrichum graminicola species complex</taxon>
    </lineage>
</organism>
<gene>
    <name evidence="2" type="ORF">LX32DRAFT_336962</name>
</gene>
<evidence type="ECO:0000256" key="1">
    <source>
        <dbReference type="SAM" id="MobiDB-lite"/>
    </source>
</evidence>
<evidence type="ECO:0000313" key="3">
    <source>
        <dbReference type="Proteomes" id="UP001232148"/>
    </source>
</evidence>
<dbReference type="AlphaFoldDB" id="A0AAD9HLU9"/>
<feature type="region of interest" description="Disordered" evidence="1">
    <location>
        <begin position="28"/>
        <end position="99"/>
    </location>
</feature>
<name>A0AAD9HLU9_9PEZI</name>
<reference evidence="2" key="1">
    <citation type="submission" date="2021-06" db="EMBL/GenBank/DDBJ databases">
        <title>Comparative genomics, transcriptomics and evolutionary studies reveal genomic signatures of adaptation to plant cell wall in hemibiotrophic fungi.</title>
        <authorList>
            <consortium name="DOE Joint Genome Institute"/>
            <person name="Baroncelli R."/>
            <person name="Diaz J.F."/>
            <person name="Benocci T."/>
            <person name="Peng M."/>
            <person name="Battaglia E."/>
            <person name="Haridas S."/>
            <person name="Andreopoulos W."/>
            <person name="Labutti K."/>
            <person name="Pangilinan J."/>
            <person name="Floch G.L."/>
            <person name="Makela M.R."/>
            <person name="Henrissat B."/>
            <person name="Grigoriev I.V."/>
            <person name="Crouch J.A."/>
            <person name="De Vries R.P."/>
            <person name="Sukno S.A."/>
            <person name="Thon M.R."/>
        </authorList>
    </citation>
    <scope>NUCLEOTIDE SEQUENCE</scope>
    <source>
        <strain evidence="2">MAFF235873</strain>
    </source>
</reference>
<dbReference type="Proteomes" id="UP001232148">
    <property type="component" value="Unassembled WGS sequence"/>
</dbReference>
<dbReference type="EMBL" id="MU842855">
    <property type="protein sequence ID" value="KAK2030154.1"/>
    <property type="molecule type" value="Genomic_DNA"/>
</dbReference>
<feature type="compositionally biased region" description="Polar residues" evidence="1">
    <location>
        <begin position="76"/>
        <end position="92"/>
    </location>
</feature>